<protein>
    <submittedName>
        <fullName evidence="2">Protein with RNI-like/FBD-like domains</fullName>
    </submittedName>
</protein>
<dbReference type="InterPro" id="IPR036047">
    <property type="entry name" value="F-box-like_dom_sf"/>
</dbReference>
<proteinExistence type="predicted"/>
<dbReference type="PROSITE" id="PS50181">
    <property type="entry name" value="FBOX"/>
    <property type="match status" value="1"/>
</dbReference>
<dbReference type="InterPro" id="IPR001810">
    <property type="entry name" value="F-box_dom"/>
</dbReference>
<dbReference type="AlphaFoldDB" id="A0A4Y1R7Q8"/>
<feature type="domain" description="F-box" evidence="1">
    <location>
        <begin position="53"/>
        <end position="105"/>
    </location>
</feature>
<accession>A0A4Y1R7Q8</accession>
<evidence type="ECO:0000259" key="1">
    <source>
        <dbReference type="PROSITE" id="PS50181"/>
    </source>
</evidence>
<evidence type="ECO:0000313" key="2">
    <source>
        <dbReference type="EMBL" id="BBH00046.1"/>
    </source>
</evidence>
<dbReference type="Pfam" id="PF00646">
    <property type="entry name" value="F-box"/>
    <property type="match status" value="1"/>
</dbReference>
<dbReference type="InterPro" id="IPR053781">
    <property type="entry name" value="F-box_AtFBL13-like"/>
</dbReference>
<dbReference type="SUPFAM" id="SSF81383">
    <property type="entry name" value="F-box domain"/>
    <property type="match status" value="1"/>
</dbReference>
<dbReference type="EMBL" id="AP019299">
    <property type="protein sequence ID" value="BBH00046.1"/>
    <property type="molecule type" value="Genomic_DNA"/>
</dbReference>
<reference evidence="2" key="1">
    <citation type="journal article" date="2019" name="Science">
        <title>Mutation of a bHLH transcription factor allowed almond domestication.</title>
        <authorList>
            <person name="Sanchez-Perez R."/>
            <person name="Pavan S."/>
            <person name="Mazzeo R."/>
            <person name="Moldovan C."/>
            <person name="Aiese Cigliano R."/>
            <person name="Del Cueto J."/>
            <person name="Ricciardi F."/>
            <person name="Lotti C."/>
            <person name="Ricciardi L."/>
            <person name="Dicenta F."/>
            <person name="Lopez-Marques R.L."/>
            <person name="Lindberg Moller B."/>
        </authorList>
    </citation>
    <scope>NUCLEOTIDE SEQUENCE</scope>
</reference>
<sequence>MVNFFKIHNPNWNTPLNKKELPSNVSRVPNHGNQSCKKRRLIEEENKRNGRRRDRFSDLPDEISHHILSFLPMKSIAQVSATSKRWRSLWASFPILDFSERWNNILLDRAGCSEEPILGISSSNFEPLPLSPKAGDLRVADPMQCG</sequence>
<dbReference type="PANTHER" id="PTHR34223:SF93">
    <property type="entry name" value="F-BOX DOMAIN-CONTAINING PROTEIN"/>
    <property type="match status" value="1"/>
</dbReference>
<dbReference type="SMART" id="SM00256">
    <property type="entry name" value="FBOX"/>
    <property type="match status" value="1"/>
</dbReference>
<organism evidence="2">
    <name type="scientific">Prunus dulcis</name>
    <name type="common">Almond</name>
    <name type="synonym">Amygdalus dulcis</name>
    <dbReference type="NCBI Taxonomy" id="3755"/>
    <lineage>
        <taxon>Eukaryota</taxon>
        <taxon>Viridiplantae</taxon>
        <taxon>Streptophyta</taxon>
        <taxon>Embryophyta</taxon>
        <taxon>Tracheophyta</taxon>
        <taxon>Spermatophyta</taxon>
        <taxon>Magnoliopsida</taxon>
        <taxon>eudicotyledons</taxon>
        <taxon>Gunneridae</taxon>
        <taxon>Pentapetalae</taxon>
        <taxon>rosids</taxon>
        <taxon>fabids</taxon>
        <taxon>Rosales</taxon>
        <taxon>Rosaceae</taxon>
        <taxon>Amygdaloideae</taxon>
        <taxon>Amygdaleae</taxon>
        <taxon>Prunus</taxon>
    </lineage>
</organism>
<name>A0A4Y1R7Q8_PRUDU</name>
<dbReference type="CDD" id="cd22160">
    <property type="entry name" value="F-box_AtFBL13-like"/>
    <property type="match status" value="1"/>
</dbReference>
<dbReference type="Gene3D" id="1.20.1280.50">
    <property type="match status" value="1"/>
</dbReference>
<gene>
    <name evidence="2" type="ORF">Prudu_009941</name>
</gene>
<dbReference type="InterPro" id="IPR053197">
    <property type="entry name" value="F-box_SCFL_complex_component"/>
</dbReference>
<dbReference type="PANTHER" id="PTHR34223">
    <property type="entry name" value="OS11G0201299 PROTEIN"/>
    <property type="match status" value="1"/>
</dbReference>